<keyword evidence="1" id="KW-0732">Signal</keyword>
<accession>A0A0E9SZV9</accession>
<evidence type="ECO:0000256" key="1">
    <source>
        <dbReference type="SAM" id="SignalP"/>
    </source>
</evidence>
<dbReference type="AlphaFoldDB" id="A0A0E9SZV9"/>
<feature type="signal peptide" evidence="1">
    <location>
        <begin position="1"/>
        <end position="15"/>
    </location>
</feature>
<proteinExistence type="predicted"/>
<reference evidence="2" key="1">
    <citation type="submission" date="2014-11" db="EMBL/GenBank/DDBJ databases">
        <authorList>
            <person name="Amaro Gonzalez C."/>
        </authorList>
    </citation>
    <scope>NUCLEOTIDE SEQUENCE</scope>
</reference>
<organism evidence="2">
    <name type="scientific">Anguilla anguilla</name>
    <name type="common">European freshwater eel</name>
    <name type="synonym">Muraena anguilla</name>
    <dbReference type="NCBI Taxonomy" id="7936"/>
    <lineage>
        <taxon>Eukaryota</taxon>
        <taxon>Metazoa</taxon>
        <taxon>Chordata</taxon>
        <taxon>Craniata</taxon>
        <taxon>Vertebrata</taxon>
        <taxon>Euteleostomi</taxon>
        <taxon>Actinopterygii</taxon>
        <taxon>Neopterygii</taxon>
        <taxon>Teleostei</taxon>
        <taxon>Anguilliformes</taxon>
        <taxon>Anguillidae</taxon>
        <taxon>Anguilla</taxon>
    </lineage>
</organism>
<evidence type="ECO:0000313" key="2">
    <source>
        <dbReference type="EMBL" id="JAH46846.1"/>
    </source>
</evidence>
<name>A0A0E9SZV9_ANGAN</name>
<feature type="chain" id="PRO_5012520141" evidence="1">
    <location>
        <begin position="16"/>
        <end position="54"/>
    </location>
</feature>
<dbReference type="EMBL" id="GBXM01061731">
    <property type="protein sequence ID" value="JAH46846.1"/>
    <property type="molecule type" value="Transcribed_RNA"/>
</dbReference>
<reference evidence="2" key="2">
    <citation type="journal article" date="2015" name="Fish Shellfish Immunol.">
        <title>Early steps in the European eel (Anguilla anguilla)-Vibrio vulnificus interaction in the gills: Role of the RtxA13 toxin.</title>
        <authorList>
            <person name="Callol A."/>
            <person name="Pajuelo D."/>
            <person name="Ebbesson L."/>
            <person name="Teles M."/>
            <person name="MacKenzie S."/>
            <person name="Amaro C."/>
        </authorList>
    </citation>
    <scope>NUCLEOTIDE SEQUENCE</scope>
</reference>
<sequence>MSWLGFLALMYNVSCFNQQSSNNVHAGIFIASYPRDISKLACPWYYANIGLIIQ</sequence>
<protein>
    <submittedName>
        <fullName evidence="2">Uncharacterized protein</fullName>
    </submittedName>
</protein>